<accession>A0ABX7BI76</accession>
<dbReference type="EMBL" id="CP067423">
    <property type="protein sequence ID" value="QQP93830.1"/>
    <property type="molecule type" value="Genomic_DNA"/>
</dbReference>
<dbReference type="Proteomes" id="UP000595197">
    <property type="component" value="Plasmid pTT6-3"/>
</dbReference>
<geneLocation type="plasmid" evidence="2 3">
    <name>pTT6-3</name>
</geneLocation>
<organism evidence="2 3">
    <name type="scientific">Skermanella cutis</name>
    <dbReference type="NCBI Taxonomy" id="2775420"/>
    <lineage>
        <taxon>Bacteria</taxon>
        <taxon>Pseudomonadati</taxon>
        <taxon>Pseudomonadota</taxon>
        <taxon>Alphaproteobacteria</taxon>
        <taxon>Rhodospirillales</taxon>
        <taxon>Azospirillaceae</taxon>
        <taxon>Skermanella</taxon>
    </lineage>
</organism>
<reference evidence="2" key="1">
    <citation type="submission" date="2021-02" db="EMBL/GenBank/DDBJ databases">
        <title>Skermanella TT6 skin isolate.</title>
        <authorList>
            <person name="Lee K."/>
            <person name="Ganzorig M."/>
        </authorList>
    </citation>
    <scope>NUCLEOTIDE SEQUENCE</scope>
    <source>
        <strain evidence="2">TT6</strain>
    </source>
</reference>
<evidence type="ECO:0000313" key="3">
    <source>
        <dbReference type="Proteomes" id="UP000595197"/>
    </source>
</evidence>
<dbReference type="RefSeq" id="WP_201083633.1">
    <property type="nucleotide sequence ID" value="NZ_CP067423.1"/>
</dbReference>
<evidence type="ECO:0000259" key="1">
    <source>
        <dbReference type="Pfam" id="PF06527"/>
    </source>
</evidence>
<protein>
    <submittedName>
        <fullName evidence="2">TniQ family protein</fullName>
    </submittedName>
</protein>
<keyword evidence="2" id="KW-0614">Plasmid</keyword>
<evidence type="ECO:0000313" key="2">
    <source>
        <dbReference type="EMBL" id="QQP93830.1"/>
    </source>
</evidence>
<sequence length="322" mass="35651">MKADPAEDRDAPGPWPVVPPPLPGEILTSWLQRMASVYGLVIVELLGRHHRLTGGWPLAGAAPQADDLAWLSDKTGYSFETIRAMTPVSLVPVLLDGFAFPQANLAHCIDRFGLLTRLGRPGARKETAPWIDTQWIGQWGCVGCLEEDPLPYRRFIWDLPWMLTCPRHGTFLRRVLVWPGRGWMPTAPAIARGRPDASLVRLDTLTLEAVTRGSVALTHTMIEGGTWVRLLRAALEEVCRFAQDTSALGNRVADLWTEAGFRQPWGAVRELPYEFLSHAHKVQVMLVAALAIDYAQSLVTDWMEGPMALMLTPGADLGDAHK</sequence>
<name>A0ABX7BI76_9PROT</name>
<dbReference type="InterPro" id="IPR009492">
    <property type="entry name" value="TniQ"/>
</dbReference>
<proteinExistence type="predicted"/>
<keyword evidence="3" id="KW-1185">Reference proteome</keyword>
<gene>
    <name evidence="2" type="ORF">IGS68_34470</name>
</gene>
<feature type="domain" description="TniQ" evidence="1">
    <location>
        <begin position="16"/>
        <end position="172"/>
    </location>
</feature>
<dbReference type="Pfam" id="PF06527">
    <property type="entry name" value="TniQ"/>
    <property type="match status" value="1"/>
</dbReference>